<organism evidence="4 5">
    <name type="scientific">Mycoplasmoides fastidiosum</name>
    <dbReference type="NCBI Taxonomy" id="92758"/>
    <lineage>
        <taxon>Bacteria</taxon>
        <taxon>Bacillati</taxon>
        <taxon>Mycoplasmatota</taxon>
        <taxon>Mycoplasmoidales</taxon>
        <taxon>Mycoplasmoidaceae</taxon>
        <taxon>Mycoplasmoides</taxon>
    </lineage>
</organism>
<reference evidence="4" key="1">
    <citation type="submission" date="2023-07" db="EMBL/GenBank/DDBJ databases">
        <title>Genomic Encyclopedia of Type Strains, Phase IV (KMG-IV): sequencing the most valuable type-strain genomes for metagenomic binning, comparative biology and taxonomic classification.</title>
        <authorList>
            <person name="Goeker M."/>
        </authorList>
    </citation>
    <scope>NUCLEOTIDE SEQUENCE [LARGE SCALE GENOMIC DNA]</scope>
    <source>
        <strain evidence="4">DSM 21204</strain>
    </source>
</reference>
<feature type="compositionally biased region" description="Low complexity" evidence="1">
    <location>
        <begin position="232"/>
        <end position="247"/>
    </location>
</feature>
<keyword evidence="5" id="KW-1185">Reference proteome</keyword>
<feature type="region of interest" description="Disordered" evidence="1">
    <location>
        <begin position="208"/>
        <end position="247"/>
    </location>
</feature>
<dbReference type="Proteomes" id="UP001240643">
    <property type="component" value="Unassembled WGS sequence"/>
</dbReference>
<keyword evidence="2" id="KW-0472">Membrane</keyword>
<comment type="caution">
    <text evidence="4">The sequence shown here is derived from an EMBL/GenBank/DDBJ whole genome shotgun (WGS) entry which is preliminary data.</text>
</comment>
<accession>A0ABU0LY73</accession>
<keyword evidence="2" id="KW-1133">Transmembrane helix</keyword>
<dbReference type="Pfam" id="PF04200">
    <property type="entry name" value="Lipoprotein_17"/>
    <property type="match status" value="2"/>
</dbReference>
<evidence type="ECO:0000256" key="2">
    <source>
        <dbReference type="SAM" id="Phobius"/>
    </source>
</evidence>
<gene>
    <name evidence="4" type="ORF">J2Z62_000082</name>
</gene>
<protein>
    <submittedName>
        <fullName evidence="4">Zn-dependent protease with MMP-like domain</fullName>
    </submittedName>
</protein>
<keyword evidence="2" id="KW-0812">Transmembrane</keyword>
<evidence type="ECO:0000313" key="4">
    <source>
        <dbReference type="EMBL" id="MDQ0513644.1"/>
    </source>
</evidence>
<dbReference type="InterPro" id="IPR007326">
    <property type="entry name" value="Lipoprotein-assoc_dom"/>
</dbReference>
<feature type="transmembrane region" description="Helical" evidence="2">
    <location>
        <begin position="923"/>
        <end position="947"/>
    </location>
</feature>
<sequence length="978" mass="108611">MTQRKVKLIKVFFALLATLSTIGLGAKLLINPSPALIAHHSGLRTVHHTDATVVDAAETGTHIYRPSSLTFTTDKDTWNQNDLVLPSQVTAEKLRSILTIVPQNSADGTATATTSGYKFQKINTNNPGTYDEIQNDALKTQTTYDLGQISQSNFNSAGIEIVEADDLNGTLSFRVYETLQTYTIRDGTYLRDPQATNSISSYRALILPPTNYQPKPTPAPATSTRDQQDGADTSQTNQQQQQPTPVTVDSTLWTLPDLFPLKKNQYIFGWKSDQLINDWIRNSNKRASTVSDDEIQRYFVSVLRTVDNSTLDNAPQYTINKTANDGNGQLIINIQLPAGYGNSNKSITRTFFGFTGTTVTRGAGTVLNTLSEQILINSIIRQPVWNSGSGRNEVNYLNQQVNQLLPSEFYNVNATRNIMIEVDNPEKTDDNSKPAKINRKYNFLDLFNGVEIKSPQNGNTPAISVTEGANQTGSIGYLTFNGEKSGEGNLADLDKFEITKVEGYPNDRAGTLNLLVYFSALSENGTLIEGTPQILTYSGFRTNIDTGESLYFAWNEKIPEQYANLTAADTVNIFQEAAGSQSVNPSLTNYVDNEQAKNFVTQFFTGSEYVFKKYNERYNLAARTGAQVSLSISTTTDPVNPSLRTSNLQVQIKFAQFGQIAEQVFTKIFEPNSTNTLVPISLQATLRPNPNFSFRGHIYSSKLASELTLDEIKNLFNFRIPEGGSPYTSSLSDATFFYAANDRLGELSVSIIFPKFNNIEQYQFSYKFNNFKINDILRTKLELNFTPLINLSADFLSRDPTSIVSLTPKDILDNLFNNLPEQIFKLLSENNIRIVERGTDYVIVEVNVNWNDLTNQAINVGPSNPAQQQSATRKILHEDETPANPFDQVIRFRIDGFIGGTNALLANNQSPKVPDDVLNHNQIIIVGAAIGSGLFTIIVLTGLYVLVRNLRLRRSEFLKSDDTPPVNRQQKNKTKGGA</sequence>
<proteinExistence type="predicted"/>
<name>A0ABU0LY73_9BACT</name>
<evidence type="ECO:0000259" key="3">
    <source>
        <dbReference type="Pfam" id="PF04200"/>
    </source>
</evidence>
<evidence type="ECO:0000256" key="1">
    <source>
        <dbReference type="SAM" id="MobiDB-lite"/>
    </source>
</evidence>
<evidence type="ECO:0000313" key="5">
    <source>
        <dbReference type="Proteomes" id="UP001240643"/>
    </source>
</evidence>
<dbReference type="EMBL" id="JAUSWO010000001">
    <property type="protein sequence ID" value="MDQ0513644.1"/>
    <property type="molecule type" value="Genomic_DNA"/>
</dbReference>
<feature type="domain" description="Lipoprotein-associated type-17" evidence="3">
    <location>
        <begin position="282"/>
        <end position="355"/>
    </location>
</feature>
<dbReference type="RefSeq" id="WP_256547661.1">
    <property type="nucleotide sequence ID" value="NZ_CP101809.1"/>
</dbReference>
<feature type="compositionally biased region" description="Polar residues" evidence="1">
    <location>
        <begin position="210"/>
        <end position="225"/>
    </location>
</feature>
<feature type="domain" description="Lipoprotein-associated type-17" evidence="3">
    <location>
        <begin position="700"/>
        <end position="772"/>
    </location>
</feature>